<dbReference type="EMBL" id="QNRF01000001">
    <property type="protein sequence ID" value="RBO85912.1"/>
    <property type="molecule type" value="Genomic_DNA"/>
</dbReference>
<accession>A0A366D773</accession>
<proteinExistence type="predicted"/>
<evidence type="ECO:0000313" key="2">
    <source>
        <dbReference type="Proteomes" id="UP000252086"/>
    </source>
</evidence>
<evidence type="ECO:0000313" key="1">
    <source>
        <dbReference type="EMBL" id="RBO85912.1"/>
    </source>
</evidence>
<organism evidence="1 2">
    <name type="scientific">Marinomonas aquiplantarum</name>
    <dbReference type="NCBI Taxonomy" id="491951"/>
    <lineage>
        <taxon>Bacteria</taxon>
        <taxon>Pseudomonadati</taxon>
        <taxon>Pseudomonadota</taxon>
        <taxon>Gammaproteobacteria</taxon>
        <taxon>Oceanospirillales</taxon>
        <taxon>Oceanospirillaceae</taxon>
        <taxon>Marinomonas</taxon>
    </lineage>
</organism>
<keyword evidence="2" id="KW-1185">Reference proteome</keyword>
<reference evidence="1 2" key="1">
    <citation type="submission" date="2018-06" db="EMBL/GenBank/DDBJ databases">
        <title>Genomic Encyclopedia of Type Strains, Phase III (KMG-III): the genomes of soil and plant-associated and newly described type strains.</title>
        <authorList>
            <person name="Whitman W."/>
        </authorList>
    </citation>
    <scope>NUCLEOTIDE SEQUENCE [LARGE SCALE GENOMIC DNA]</scope>
    <source>
        <strain evidence="1 2">CECT 7732</strain>
    </source>
</reference>
<gene>
    <name evidence="1" type="ORF">DFP76_101187</name>
</gene>
<comment type="caution">
    <text evidence="1">The sequence shown here is derived from an EMBL/GenBank/DDBJ whole genome shotgun (WGS) entry which is preliminary data.</text>
</comment>
<name>A0A366D773_9GAMM</name>
<dbReference type="RefSeq" id="WP_113872814.1">
    <property type="nucleotide sequence ID" value="NZ_QNRF01000001.1"/>
</dbReference>
<dbReference type="AlphaFoldDB" id="A0A366D773"/>
<protein>
    <submittedName>
        <fullName evidence="1">Uncharacterized protein</fullName>
    </submittedName>
</protein>
<dbReference type="Proteomes" id="UP000252086">
    <property type="component" value="Unassembled WGS sequence"/>
</dbReference>
<sequence length="75" mass="8044">MNSIILGILSNLGASLLTKTFGIWLAKLAAKATNTMVDDNLVLLLEGGLENDAQKIEQAAKDILNEVSGQFTKQQ</sequence>